<evidence type="ECO:0000259" key="8">
    <source>
        <dbReference type="Pfam" id="PF06271"/>
    </source>
</evidence>
<evidence type="ECO:0000256" key="1">
    <source>
        <dbReference type="ARBA" id="ARBA00004651"/>
    </source>
</evidence>
<feature type="domain" description="DUF2510" evidence="9">
    <location>
        <begin position="7"/>
        <end position="39"/>
    </location>
</feature>
<evidence type="ECO:0000259" key="9">
    <source>
        <dbReference type="Pfam" id="PF10708"/>
    </source>
</evidence>
<dbReference type="PANTHER" id="PTHR36115">
    <property type="entry name" value="PROLINE-RICH ANTIGEN HOMOLOG-RELATED"/>
    <property type="match status" value="1"/>
</dbReference>
<gene>
    <name evidence="10" type="ORF">GCM10009810_32650</name>
</gene>
<keyword evidence="4 7" id="KW-1133">Transmembrane helix</keyword>
<dbReference type="Proteomes" id="UP001501475">
    <property type="component" value="Unassembled WGS sequence"/>
</dbReference>
<dbReference type="Pfam" id="PF06271">
    <property type="entry name" value="RDD"/>
    <property type="match status" value="1"/>
</dbReference>
<feature type="transmembrane region" description="Helical" evidence="7">
    <location>
        <begin position="118"/>
        <end position="138"/>
    </location>
</feature>
<evidence type="ECO:0000256" key="3">
    <source>
        <dbReference type="ARBA" id="ARBA00022692"/>
    </source>
</evidence>
<feature type="domain" description="RDD" evidence="8">
    <location>
        <begin position="108"/>
        <end position="275"/>
    </location>
</feature>
<evidence type="ECO:0000313" key="10">
    <source>
        <dbReference type="EMBL" id="GAA1772851.1"/>
    </source>
</evidence>
<keyword evidence="11" id="KW-1185">Reference proteome</keyword>
<evidence type="ECO:0000256" key="7">
    <source>
        <dbReference type="SAM" id="Phobius"/>
    </source>
</evidence>
<keyword evidence="3 7" id="KW-0812">Transmembrane</keyword>
<organism evidence="10 11">
    <name type="scientific">Nostocoides vanveenii</name>
    <dbReference type="NCBI Taxonomy" id="330835"/>
    <lineage>
        <taxon>Bacteria</taxon>
        <taxon>Bacillati</taxon>
        <taxon>Actinomycetota</taxon>
        <taxon>Actinomycetes</taxon>
        <taxon>Micrococcales</taxon>
        <taxon>Intrasporangiaceae</taxon>
        <taxon>Nostocoides</taxon>
    </lineage>
</organism>
<protein>
    <recommendedName>
        <fullName evidence="12">RDD family protein</fullName>
    </recommendedName>
</protein>
<reference evidence="11" key="1">
    <citation type="journal article" date="2019" name="Int. J. Syst. Evol. Microbiol.">
        <title>The Global Catalogue of Microorganisms (GCM) 10K type strain sequencing project: providing services to taxonomists for standard genome sequencing and annotation.</title>
        <authorList>
            <consortium name="The Broad Institute Genomics Platform"/>
            <consortium name="The Broad Institute Genome Sequencing Center for Infectious Disease"/>
            <person name="Wu L."/>
            <person name="Ma J."/>
        </authorList>
    </citation>
    <scope>NUCLEOTIDE SEQUENCE [LARGE SCALE GENOMIC DNA]</scope>
    <source>
        <strain evidence="11">JCM 15591</strain>
    </source>
</reference>
<name>A0ABP4XAR8_9MICO</name>
<comment type="subcellular location">
    <subcellularLocation>
        <location evidence="1">Cell membrane</location>
        <topology evidence="1">Multi-pass membrane protein</topology>
    </subcellularLocation>
</comment>
<dbReference type="EMBL" id="BAAAPN010000097">
    <property type="protein sequence ID" value="GAA1772851.1"/>
    <property type="molecule type" value="Genomic_DNA"/>
</dbReference>
<accession>A0ABP4XAR8</accession>
<dbReference type="InterPro" id="IPR018929">
    <property type="entry name" value="DUF2510"/>
</dbReference>
<feature type="compositionally biased region" description="Low complexity" evidence="6">
    <location>
        <begin position="33"/>
        <end position="43"/>
    </location>
</feature>
<dbReference type="InterPro" id="IPR051791">
    <property type="entry name" value="Pra-immunoreactive"/>
</dbReference>
<sequence>MSTPTAAGWYDDPEHPDQLRYFDGIVWTRHTTPRATRPATTAPVVPPATPPTATPTNDPYGWRGGSTPTPPTGAGQPPNQWGAPQPGAQWGTYAARPAGPTTPDGVPLAGWWQRVGAYIIDALISGILSGIFGGYFLLKALQPWIDSFTEAIRTNDTAGLDKVSADLASYMTGGNFLAFVAITMVIGLAYHVGFLTKKGATPGKMALGISVRERERPGPLPVLVAMRRYALILALNVFSLVPGAIGFLLSLVGIADYLWPLWDPRKQALHDKIAGTNVVRGKAAPRP</sequence>
<comment type="caution">
    <text evidence="10">The sequence shown here is derived from an EMBL/GenBank/DDBJ whole genome shotgun (WGS) entry which is preliminary data.</text>
</comment>
<keyword evidence="5 7" id="KW-0472">Membrane</keyword>
<evidence type="ECO:0000313" key="11">
    <source>
        <dbReference type="Proteomes" id="UP001501475"/>
    </source>
</evidence>
<evidence type="ECO:0000256" key="4">
    <source>
        <dbReference type="ARBA" id="ARBA00022989"/>
    </source>
</evidence>
<evidence type="ECO:0000256" key="6">
    <source>
        <dbReference type="SAM" id="MobiDB-lite"/>
    </source>
</evidence>
<evidence type="ECO:0000256" key="2">
    <source>
        <dbReference type="ARBA" id="ARBA00022475"/>
    </source>
</evidence>
<feature type="region of interest" description="Disordered" evidence="6">
    <location>
        <begin position="32"/>
        <end position="99"/>
    </location>
</feature>
<dbReference type="Pfam" id="PF10708">
    <property type="entry name" value="DUF2510"/>
    <property type="match status" value="1"/>
</dbReference>
<feature type="compositionally biased region" description="Pro residues" evidence="6">
    <location>
        <begin position="44"/>
        <end position="53"/>
    </location>
</feature>
<evidence type="ECO:0008006" key="12">
    <source>
        <dbReference type="Google" id="ProtNLM"/>
    </source>
</evidence>
<keyword evidence="2" id="KW-1003">Cell membrane</keyword>
<dbReference type="RefSeq" id="WP_344068162.1">
    <property type="nucleotide sequence ID" value="NZ_BAAAPN010000097.1"/>
</dbReference>
<dbReference type="PANTHER" id="PTHR36115:SF6">
    <property type="entry name" value="PROLINE-RICH ANTIGEN HOMOLOG"/>
    <property type="match status" value="1"/>
</dbReference>
<evidence type="ECO:0000256" key="5">
    <source>
        <dbReference type="ARBA" id="ARBA00023136"/>
    </source>
</evidence>
<dbReference type="InterPro" id="IPR010432">
    <property type="entry name" value="RDD"/>
</dbReference>
<proteinExistence type="predicted"/>
<feature type="transmembrane region" description="Helical" evidence="7">
    <location>
        <begin position="229"/>
        <end position="255"/>
    </location>
</feature>
<feature type="transmembrane region" description="Helical" evidence="7">
    <location>
        <begin position="176"/>
        <end position="195"/>
    </location>
</feature>